<dbReference type="PANTHER" id="PTHR42760:SF40">
    <property type="entry name" value="3-OXOACYL-[ACYL-CARRIER-PROTEIN] REDUCTASE, CHLOROPLASTIC"/>
    <property type="match status" value="1"/>
</dbReference>
<proteinExistence type="inferred from homology"/>
<dbReference type="PANTHER" id="PTHR42760">
    <property type="entry name" value="SHORT-CHAIN DEHYDROGENASES/REDUCTASES FAMILY MEMBER"/>
    <property type="match status" value="1"/>
</dbReference>
<comment type="caution">
    <text evidence="2">The sequence shown here is derived from an EMBL/GenBank/DDBJ whole genome shotgun (WGS) entry which is preliminary data.</text>
</comment>
<dbReference type="PRINTS" id="PR00080">
    <property type="entry name" value="SDRFAMILY"/>
</dbReference>
<dbReference type="EMBL" id="JAUFRC010000003">
    <property type="protein sequence ID" value="MDN3713981.1"/>
    <property type="molecule type" value="Genomic_DNA"/>
</dbReference>
<organism evidence="2 3">
    <name type="scientific">Paracoccus cavernae</name>
    <dbReference type="NCBI Taxonomy" id="1571207"/>
    <lineage>
        <taxon>Bacteria</taxon>
        <taxon>Pseudomonadati</taxon>
        <taxon>Pseudomonadota</taxon>
        <taxon>Alphaproteobacteria</taxon>
        <taxon>Rhodobacterales</taxon>
        <taxon>Paracoccaceae</taxon>
        <taxon>Paracoccus</taxon>
    </lineage>
</organism>
<evidence type="ECO:0000313" key="3">
    <source>
        <dbReference type="Proteomes" id="UP001243846"/>
    </source>
</evidence>
<dbReference type="Gene3D" id="3.40.50.720">
    <property type="entry name" value="NAD(P)-binding Rossmann-like Domain"/>
    <property type="match status" value="1"/>
</dbReference>
<evidence type="ECO:0000256" key="1">
    <source>
        <dbReference type="ARBA" id="ARBA00006484"/>
    </source>
</evidence>
<reference evidence="3" key="1">
    <citation type="journal article" date="2019" name="Int. J. Syst. Evol. Microbiol.">
        <title>The Global Catalogue of Microorganisms (GCM) 10K type strain sequencing project: providing services to taxonomists for standard genome sequencing and annotation.</title>
        <authorList>
            <consortium name="The Broad Institute Genomics Platform"/>
            <consortium name="The Broad Institute Genome Sequencing Center for Infectious Disease"/>
            <person name="Wu L."/>
            <person name="Ma J."/>
        </authorList>
    </citation>
    <scope>NUCLEOTIDE SEQUENCE [LARGE SCALE GENOMIC DNA]</scope>
    <source>
        <strain evidence="3">CECT 8482</strain>
    </source>
</reference>
<dbReference type="Pfam" id="PF13561">
    <property type="entry name" value="adh_short_C2"/>
    <property type="match status" value="1"/>
</dbReference>
<dbReference type="InterPro" id="IPR002347">
    <property type="entry name" value="SDR_fam"/>
</dbReference>
<evidence type="ECO:0000313" key="2">
    <source>
        <dbReference type="EMBL" id="MDN3713981.1"/>
    </source>
</evidence>
<protein>
    <submittedName>
        <fullName evidence="2">SDR family oxidoreductase</fullName>
    </submittedName>
</protein>
<accession>A0ABT8DCB2</accession>
<dbReference type="PROSITE" id="PS00061">
    <property type="entry name" value="ADH_SHORT"/>
    <property type="match status" value="1"/>
</dbReference>
<dbReference type="Proteomes" id="UP001243846">
    <property type="component" value="Unassembled WGS sequence"/>
</dbReference>
<dbReference type="InterPro" id="IPR020904">
    <property type="entry name" value="Sc_DH/Rdtase_CS"/>
</dbReference>
<gene>
    <name evidence="2" type="ORF">QWZ10_23365</name>
</gene>
<dbReference type="SUPFAM" id="SSF51735">
    <property type="entry name" value="NAD(P)-binding Rossmann-fold domains"/>
    <property type="match status" value="1"/>
</dbReference>
<dbReference type="InterPro" id="IPR036291">
    <property type="entry name" value="NAD(P)-bd_dom_sf"/>
</dbReference>
<comment type="similarity">
    <text evidence="1">Belongs to the short-chain dehydrogenases/reductases (SDR) family.</text>
</comment>
<sequence>MLDVRSTESVRAIVGGLERLDVVVNCAGIIRRGEELASEVFEQVVDINLNGSMRVCEAAAPLLEATGGTIINIASMLSFFGGGLVPGYSASKGGIAQLTKSLAIAYAPKGIRVNAIAPGWIATPLTEALQNDPARSGPILGRTPLARWGRPEDLHGLALFLTSPHAAFMTGNVIPVDGGYSIS</sequence>
<dbReference type="PRINTS" id="PR00081">
    <property type="entry name" value="GDHRDH"/>
</dbReference>
<name>A0ABT8DCB2_9RHOB</name>
<keyword evidence="3" id="KW-1185">Reference proteome</keyword>